<accession>A0A9P6IXC2</accession>
<gene>
    <name evidence="1" type="ORF">BGZ65_005892</name>
</gene>
<dbReference type="Proteomes" id="UP000749646">
    <property type="component" value="Unassembled WGS sequence"/>
</dbReference>
<protein>
    <submittedName>
        <fullName evidence="1">Uncharacterized protein</fullName>
    </submittedName>
</protein>
<dbReference type="OrthoDB" id="2404831at2759"/>
<proteinExistence type="predicted"/>
<evidence type="ECO:0000313" key="2">
    <source>
        <dbReference type="Proteomes" id="UP000749646"/>
    </source>
</evidence>
<dbReference type="AlphaFoldDB" id="A0A9P6IXC2"/>
<evidence type="ECO:0000313" key="1">
    <source>
        <dbReference type="EMBL" id="KAF9951525.1"/>
    </source>
</evidence>
<reference evidence="1" key="1">
    <citation type="journal article" date="2020" name="Fungal Divers.">
        <title>Resolving the Mortierellaceae phylogeny through synthesis of multi-gene phylogenetics and phylogenomics.</title>
        <authorList>
            <person name="Vandepol N."/>
            <person name="Liber J."/>
            <person name="Desiro A."/>
            <person name="Na H."/>
            <person name="Kennedy M."/>
            <person name="Barry K."/>
            <person name="Grigoriev I.V."/>
            <person name="Miller A.N."/>
            <person name="O'Donnell K."/>
            <person name="Stajich J.E."/>
            <person name="Bonito G."/>
        </authorList>
    </citation>
    <scope>NUCLEOTIDE SEQUENCE</scope>
    <source>
        <strain evidence="1">MES-2147</strain>
    </source>
</reference>
<organism evidence="1 2">
    <name type="scientific">Modicella reniformis</name>
    <dbReference type="NCBI Taxonomy" id="1440133"/>
    <lineage>
        <taxon>Eukaryota</taxon>
        <taxon>Fungi</taxon>
        <taxon>Fungi incertae sedis</taxon>
        <taxon>Mucoromycota</taxon>
        <taxon>Mortierellomycotina</taxon>
        <taxon>Mortierellomycetes</taxon>
        <taxon>Mortierellales</taxon>
        <taxon>Mortierellaceae</taxon>
        <taxon>Modicella</taxon>
    </lineage>
</organism>
<name>A0A9P6IXC2_9FUNG</name>
<sequence>MDSGDATEQDAASRETSSDIGYTIADASTQTIGRVITQDVSTQTLSSLESDLSGDTNKPAAYVGCISLPVLQRNVLLGMGMEKLVPLEGQFHLTGGIKPTLDINPSRDFMLYLCAESLRICEQCFSGCVRNPCNNDAYQIALPVSVWRIKMATRTTMSLPLSWGRARKHWAVRLCFTCRSKVFKRCPESMPREMLKSYLGYNAIIGKYALEDQEIKTITRRSLDLFSQKEAKKKARSKFGGDVGIAAAIGSMACDKTTMMTRLEDVCLRLTITAVDG</sequence>
<keyword evidence="2" id="KW-1185">Reference proteome</keyword>
<comment type="caution">
    <text evidence="1">The sequence shown here is derived from an EMBL/GenBank/DDBJ whole genome shotgun (WGS) entry which is preliminary data.</text>
</comment>
<dbReference type="EMBL" id="JAAAHW010007073">
    <property type="protein sequence ID" value="KAF9951525.1"/>
    <property type="molecule type" value="Genomic_DNA"/>
</dbReference>